<dbReference type="PRINTS" id="PR00622">
    <property type="entry name" value="HISTONEH3"/>
</dbReference>
<evidence type="ECO:0000256" key="6">
    <source>
        <dbReference type="ARBA" id="ARBA00023242"/>
    </source>
</evidence>
<evidence type="ECO:0000256" key="8">
    <source>
        <dbReference type="SAM" id="MobiDB-lite"/>
    </source>
</evidence>
<dbReference type="GO" id="GO:0003677">
    <property type="term" value="F:DNA binding"/>
    <property type="evidence" value="ECO:0007669"/>
    <property type="project" value="UniProtKB-KW"/>
</dbReference>
<dbReference type="SMART" id="SM00428">
    <property type="entry name" value="H3"/>
    <property type="match status" value="1"/>
</dbReference>
<evidence type="ECO:0000256" key="1">
    <source>
        <dbReference type="ARBA" id="ARBA00004123"/>
    </source>
</evidence>
<dbReference type="EMBL" id="UZAL01034232">
    <property type="protein sequence ID" value="VDP64912.1"/>
    <property type="molecule type" value="Genomic_DNA"/>
</dbReference>
<gene>
    <name evidence="10" type="ORF">SMTD_LOCUS14076</name>
</gene>
<dbReference type="CDD" id="cd22911">
    <property type="entry name" value="HFD_H3"/>
    <property type="match status" value="1"/>
</dbReference>
<dbReference type="GO" id="GO:0005634">
    <property type="term" value="C:nucleus"/>
    <property type="evidence" value="ECO:0007669"/>
    <property type="project" value="UniProtKB-SubCell"/>
</dbReference>
<sequence>MATKAARKIAPTTGDVNKPHRQRPWTIALREIHRYQKTTELLSRKLLFQRLVQEISQDFKTNLQFLNSAVSALQEASETYLVGLFEDTNLCIIHAKSFTIMYEDSNHSYDPNEVRKTATKDC</sequence>
<evidence type="ECO:0000256" key="5">
    <source>
        <dbReference type="ARBA" id="ARBA00023125"/>
    </source>
</evidence>
<dbReference type="SUPFAM" id="SSF47113">
    <property type="entry name" value="Histone-fold"/>
    <property type="match status" value="1"/>
</dbReference>
<evidence type="ECO:0000256" key="2">
    <source>
        <dbReference type="ARBA" id="ARBA00004286"/>
    </source>
</evidence>
<evidence type="ECO:0000256" key="4">
    <source>
        <dbReference type="ARBA" id="ARBA00022454"/>
    </source>
</evidence>
<evidence type="ECO:0000259" key="9">
    <source>
        <dbReference type="Pfam" id="PF00125"/>
    </source>
</evidence>
<dbReference type="Proteomes" id="UP000269396">
    <property type="component" value="Unassembled WGS sequence"/>
</dbReference>
<proteinExistence type="inferred from homology"/>
<dbReference type="GO" id="GO:0030527">
    <property type="term" value="F:structural constituent of chromatin"/>
    <property type="evidence" value="ECO:0007669"/>
    <property type="project" value="InterPro"/>
</dbReference>
<keyword evidence="7" id="KW-0544">Nucleosome core</keyword>
<organism evidence="10 11">
    <name type="scientific">Schistosoma mattheei</name>
    <dbReference type="NCBI Taxonomy" id="31246"/>
    <lineage>
        <taxon>Eukaryota</taxon>
        <taxon>Metazoa</taxon>
        <taxon>Spiralia</taxon>
        <taxon>Lophotrochozoa</taxon>
        <taxon>Platyhelminthes</taxon>
        <taxon>Trematoda</taxon>
        <taxon>Digenea</taxon>
        <taxon>Strigeidida</taxon>
        <taxon>Schistosomatoidea</taxon>
        <taxon>Schistosomatidae</taxon>
        <taxon>Schistosoma</taxon>
    </lineage>
</organism>
<name>A0A3P8ELK8_9TREM</name>
<keyword evidence="11" id="KW-1185">Reference proteome</keyword>
<evidence type="ECO:0000313" key="11">
    <source>
        <dbReference type="Proteomes" id="UP000269396"/>
    </source>
</evidence>
<dbReference type="FunFam" id="1.10.20.10:FF:000085">
    <property type="entry name" value="Histone H3.2"/>
    <property type="match status" value="1"/>
</dbReference>
<dbReference type="InterPro" id="IPR000164">
    <property type="entry name" value="Histone_H3/CENP-A"/>
</dbReference>
<keyword evidence="6" id="KW-0539">Nucleus</keyword>
<feature type="domain" description="Core Histone H2A/H2B/H3" evidence="9">
    <location>
        <begin position="26"/>
        <end position="104"/>
    </location>
</feature>
<comment type="subcellular location">
    <subcellularLocation>
        <location evidence="2">Chromosome</location>
    </subcellularLocation>
    <subcellularLocation>
        <location evidence="1">Nucleus</location>
    </subcellularLocation>
</comment>
<dbReference type="AlphaFoldDB" id="A0A3P8ELK8"/>
<reference evidence="10 11" key="1">
    <citation type="submission" date="2018-11" db="EMBL/GenBank/DDBJ databases">
        <authorList>
            <consortium name="Pathogen Informatics"/>
        </authorList>
    </citation>
    <scope>NUCLEOTIDE SEQUENCE [LARGE SCALE GENOMIC DNA]</scope>
    <source>
        <strain>Denwood</strain>
        <strain evidence="11">Zambia</strain>
    </source>
</reference>
<dbReference type="Gene3D" id="1.10.20.10">
    <property type="entry name" value="Histone, subunit A"/>
    <property type="match status" value="1"/>
</dbReference>
<evidence type="ECO:0000256" key="7">
    <source>
        <dbReference type="ARBA" id="ARBA00023269"/>
    </source>
</evidence>
<dbReference type="GO" id="GO:0000786">
    <property type="term" value="C:nucleosome"/>
    <property type="evidence" value="ECO:0007669"/>
    <property type="project" value="UniProtKB-KW"/>
</dbReference>
<comment type="similarity">
    <text evidence="3">Belongs to the histone H3 family.</text>
</comment>
<dbReference type="InterPro" id="IPR007125">
    <property type="entry name" value="H2A/H2B/H3"/>
</dbReference>
<dbReference type="InterPro" id="IPR009072">
    <property type="entry name" value="Histone-fold"/>
</dbReference>
<dbReference type="Pfam" id="PF00125">
    <property type="entry name" value="Histone"/>
    <property type="match status" value="1"/>
</dbReference>
<dbReference type="PANTHER" id="PTHR11426">
    <property type="entry name" value="HISTONE H3"/>
    <property type="match status" value="1"/>
</dbReference>
<keyword evidence="4" id="KW-0158">Chromosome</keyword>
<keyword evidence="5" id="KW-0238">DNA-binding</keyword>
<accession>A0A3P8ELK8</accession>
<feature type="region of interest" description="Disordered" evidence="8">
    <location>
        <begin position="1"/>
        <end position="20"/>
    </location>
</feature>
<evidence type="ECO:0000256" key="3">
    <source>
        <dbReference type="ARBA" id="ARBA00010343"/>
    </source>
</evidence>
<protein>
    <recommendedName>
        <fullName evidence="9">Core Histone H2A/H2B/H3 domain-containing protein</fullName>
    </recommendedName>
</protein>
<dbReference type="GO" id="GO:0046982">
    <property type="term" value="F:protein heterodimerization activity"/>
    <property type="evidence" value="ECO:0007669"/>
    <property type="project" value="InterPro"/>
</dbReference>
<evidence type="ECO:0000313" key="10">
    <source>
        <dbReference type="EMBL" id="VDP64912.1"/>
    </source>
</evidence>